<evidence type="ECO:0000256" key="3">
    <source>
        <dbReference type="ARBA" id="ARBA00022833"/>
    </source>
</evidence>
<dbReference type="PROSITE" id="PS50016">
    <property type="entry name" value="ZF_PHD_2"/>
    <property type="match status" value="1"/>
</dbReference>
<sequence>MSQHHPNMAKEDACDDRDARDARNARDARDRSVLVPELMIILHMLMKSVSLPVSPNHGPDSKTPAPANNLEHPRESSPAIHTEDQSQHTSNIPPLSLSQESEYSVACRCGMTGNGYDMQLEEGMIKCDECDNWSHIACQRNGRASGLRSREKFVCSHCNTDELVPWRTPASQGQPPNRRSRREKASKVPLAKRLLAGKGALARHDKFWYPVRLIQFHRETDAWKVVVQTTDLVDELWQDRAGRRAIRFGQWTHAHDIPVGEDIIYAFHNIPYPPEMDTILGATQIHATAPHQPSSPRRYPTFACRTSSTAAGNKIQQAQVARWRFDNIKDARETVVQWLGCAAFAHALSTMLAYNKRSILEAHPNYPRDGTADAQEEFILGAAWTTLLEQTGRSTDVTHTDVDLECLLVFEQRLFENSAQSGSAGNHQWGLDGGRRGSSRWLGPICWASIPLEPRGS</sequence>
<feature type="compositionally biased region" description="Basic and acidic residues" evidence="5">
    <location>
        <begin position="8"/>
        <end position="28"/>
    </location>
</feature>
<feature type="compositionally biased region" description="Basic and acidic residues" evidence="5">
    <location>
        <begin position="71"/>
        <end position="86"/>
    </location>
</feature>
<evidence type="ECO:0000313" key="8">
    <source>
        <dbReference type="Proteomes" id="UP000719766"/>
    </source>
</evidence>
<feature type="region of interest" description="Disordered" evidence="5">
    <location>
        <begin position="1"/>
        <end position="28"/>
    </location>
</feature>
<dbReference type="OrthoDB" id="3027520at2759"/>
<proteinExistence type="predicted"/>
<evidence type="ECO:0000313" key="7">
    <source>
        <dbReference type="EMBL" id="KAG1785321.1"/>
    </source>
</evidence>
<comment type="caution">
    <text evidence="7">The sequence shown here is derived from an EMBL/GenBank/DDBJ whole genome shotgun (WGS) entry which is preliminary data.</text>
</comment>
<dbReference type="SMART" id="SM00249">
    <property type="entry name" value="PHD"/>
    <property type="match status" value="1"/>
</dbReference>
<dbReference type="InterPro" id="IPR019787">
    <property type="entry name" value="Znf_PHD-finger"/>
</dbReference>
<keyword evidence="2 4" id="KW-0863">Zinc-finger</keyword>
<keyword evidence="8" id="KW-1185">Reference proteome</keyword>
<dbReference type="SUPFAM" id="SSF57903">
    <property type="entry name" value="FYVE/PHD zinc finger"/>
    <property type="match status" value="1"/>
</dbReference>
<dbReference type="Proteomes" id="UP000719766">
    <property type="component" value="Unassembled WGS sequence"/>
</dbReference>
<evidence type="ECO:0000256" key="4">
    <source>
        <dbReference type="PROSITE-ProRule" id="PRU00146"/>
    </source>
</evidence>
<accession>A0A9P7AC35</accession>
<evidence type="ECO:0000256" key="2">
    <source>
        <dbReference type="ARBA" id="ARBA00022771"/>
    </source>
</evidence>
<dbReference type="EMBL" id="JABBWE010000113">
    <property type="protein sequence ID" value="KAG1785321.1"/>
    <property type="molecule type" value="Genomic_DNA"/>
</dbReference>
<keyword evidence="3" id="KW-0862">Zinc</keyword>
<protein>
    <recommendedName>
        <fullName evidence="6">PHD-type domain-containing protein</fullName>
    </recommendedName>
</protein>
<dbReference type="GO" id="GO:0008270">
    <property type="term" value="F:zinc ion binding"/>
    <property type="evidence" value="ECO:0007669"/>
    <property type="project" value="UniProtKB-KW"/>
</dbReference>
<evidence type="ECO:0000259" key="6">
    <source>
        <dbReference type="PROSITE" id="PS50016"/>
    </source>
</evidence>
<feature type="region of interest" description="Disordered" evidence="5">
    <location>
        <begin position="166"/>
        <end position="186"/>
    </location>
</feature>
<feature type="region of interest" description="Disordered" evidence="5">
    <location>
        <begin position="53"/>
        <end position="97"/>
    </location>
</feature>
<gene>
    <name evidence="7" type="ORF">HD556DRAFT_1450827</name>
</gene>
<name>A0A9P7AC35_9AGAM</name>
<keyword evidence="1" id="KW-0479">Metal-binding</keyword>
<dbReference type="Gene3D" id="3.30.40.10">
    <property type="entry name" value="Zinc/RING finger domain, C3HC4 (zinc finger)"/>
    <property type="match status" value="1"/>
</dbReference>
<dbReference type="GeneID" id="64601589"/>
<reference evidence="7" key="1">
    <citation type="journal article" date="2020" name="New Phytol.">
        <title>Comparative genomics reveals dynamic genome evolution in host specialist ectomycorrhizal fungi.</title>
        <authorList>
            <person name="Lofgren L.A."/>
            <person name="Nguyen N.H."/>
            <person name="Vilgalys R."/>
            <person name="Ruytinx J."/>
            <person name="Liao H.L."/>
            <person name="Branco S."/>
            <person name="Kuo A."/>
            <person name="LaButti K."/>
            <person name="Lipzen A."/>
            <person name="Andreopoulos W."/>
            <person name="Pangilinan J."/>
            <person name="Riley R."/>
            <person name="Hundley H."/>
            <person name="Na H."/>
            <person name="Barry K."/>
            <person name="Grigoriev I.V."/>
            <person name="Stajich J.E."/>
            <person name="Kennedy P.G."/>
        </authorList>
    </citation>
    <scope>NUCLEOTIDE SEQUENCE</scope>
    <source>
        <strain evidence="7">S12</strain>
    </source>
</reference>
<feature type="domain" description="PHD-type" evidence="6">
    <location>
        <begin position="104"/>
        <end position="161"/>
    </location>
</feature>
<dbReference type="InterPro" id="IPR013083">
    <property type="entry name" value="Znf_RING/FYVE/PHD"/>
</dbReference>
<dbReference type="InterPro" id="IPR001965">
    <property type="entry name" value="Znf_PHD"/>
</dbReference>
<dbReference type="InterPro" id="IPR011011">
    <property type="entry name" value="Znf_FYVE_PHD"/>
</dbReference>
<feature type="compositionally biased region" description="Polar residues" evidence="5">
    <location>
        <begin position="87"/>
        <end position="97"/>
    </location>
</feature>
<dbReference type="RefSeq" id="XP_041152804.1">
    <property type="nucleotide sequence ID" value="XM_041307825.1"/>
</dbReference>
<evidence type="ECO:0000256" key="1">
    <source>
        <dbReference type="ARBA" id="ARBA00022723"/>
    </source>
</evidence>
<organism evidence="7 8">
    <name type="scientific">Suillus plorans</name>
    <dbReference type="NCBI Taxonomy" id="116603"/>
    <lineage>
        <taxon>Eukaryota</taxon>
        <taxon>Fungi</taxon>
        <taxon>Dikarya</taxon>
        <taxon>Basidiomycota</taxon>
        <taxon>Agaricomycotina</taxon>
        <taxon>Agaricomycetes</taxon>
        <taxon>Agaricomycetidae</taxon>
        <taxon>Boletales</taxon>
        <taxon>Suillineae</taxon>
        <taxon>Suillaceae</taxon>
        <taxon>Suillus</taxon>
    </lineage>
</organism>
<evidence type="ECO:0000256" key="5">
    <source>
        <dbReference type="SAM" id="MobiDB-lite"/>
    </source>
</evidence>
<dbReference type="AlphaFoldDB" id="A0A9P7AC35"/>